<keyword evidence="4" id="KW-1185">Reference proteome</keyword>
<dbReference type="EMBL" id="JAZGQL010000005">
    <property type="protein sequence ID" value="MEE6306426.1"/>
    <property type="molecule type" value="Genomic_DNA"/>
</dbReference>
<dbReference type="RefSeq" id="WP_331206784.1">
    <property type="nucleotide sequence ID" value="NZ_JAZGQL010000005.1"/>
</dbReference>
<dbReference type="Proteomes" id="UP001339911">
    <property type="component" value="Unassembled WGS sequence"/>
</dbReference>
<dbReference type="InterPro" id="IPR015141">
    <property type="entry name" value="PLipase_A2_prok/fun"/>
</dbReference>
<accession>A0ABU7S903</accession>
<gene>
    <name evidence="3" type="ORF">V1634_06255</name>
</gene>
<evidence type="ECO:0000256" key="1">
    <source>
        <dbReference type="SAM" id="MobiDB-lite"/>
    </source>
</evidence>
<comment type="caution">
    <text evidence="3">The sequence shown here is derived from an EMBL/GenBank/DDBJ whole genome shotgun (WGS) entry which is preliminary data.</text>
</comment>
<dbReference type="SUPFAM" id="SSF48619">
    <property type="entry name" value="Phospholipase A2, PLA2"/>
    <property type="match status" value="1"/>
</dbReference>
<name>A0ABU7S903_9ACTN</name>
<evidence type="ECO:0000256" key="2">
    <source>
        <dbReference type="SAM" id="SignalP"/>
    </source>
</evidence>
<dbReference type="InterPro" id="IPR036444">
    <property type="entry name" value="PLipase_A2_dom_sf"/>
</dbReference>
<feature type="chain" id="PRO_5045373204" evidence="2">
    <location>
        <begin position="37"/>
        <end position="396"/>
    </location>
</feature>
<protein>
    <submittedName>
        <fullName evidence="3">Phospholipase</fullName>
    </submittedName>
</protein>
<organism evidence="3 4">
    <name type="scientific">Plantactinospora veratri</name>
    <dbReference type="NCBI Taxonomy" id="1436122"/>
    <lineage>
        <taxon>Bacteria</taxon>
        <taxon>Bacillati</taxon>
        <taxon>Actinomycetota</taxon>
        <taxon>Actinomycetes</taxon>
        <taxon>Micromonosporales</taxon>
        <taxon>Micromonosporaceae</taxon>
        <taxon>Plantactinospora</taxon>
    </lineage>
</organism>
<sequence>MERTGTARIVGRGSASILALTLALIGALATTLPAHAGAQPARGAPDIPKLTAAAPSGVASTTPDAAKRPAGAQRALRKLDSAAMKLGTKDVGAATRRVDGTRAEAPGCTPYISGYVTRVGLDVRIDYLAEIVCNFYLAGAGQAYLIERTSGSPYNGQAVAAAGVFSFGNDYYGYSLGAVLIDGRVYDGGSQLEIGFNLALQTLDGSTWAGCFPLPAGQRYLSPCAGLGTPTISVSVGSGVFGTGLAPNRLAVLASLTQTGSDSYATWDAARQNQAILAAYMFDWSNDGCTGAPDNPLGFAFELSCIRHDFGYRNYKAAQRFAENKDRLDLAFYGDMQRVCATYSDALRPPCYGLATIYYEAVRIFGRPNVTDEQLRAVEEQMPEGTAGKAPLARAG</sequence>
<feature type="region of interest" description="Disordered" evidence="1">
    <location>
        <begin position="37"/>
        <end position="71"/>
    </location>
</feature>
<dbReference type="Pfam" id="PF09056">
    <property type="entry name" value="Phospholip_A2_3"/>
    <property type="match status" value="1"/>
</dbReference>
<evidence type="ECO:0000313" key="4">
    <source>
        <dbReference type="Proteomes" id="UP001339911"/>
    </source>
</evidence>
<feature type="signal peptide" evidence="2">
    <location>
        <begin position="1"/>
        <end position="36"/>
    </location>
</feature>
<keyword evidence="2" id="KW-0732">Signal</keyword>
<evidence type="ECO:0000313" key="3">
    <source>
        <dbReference type="EMBL" id="MEE6306426.1"/>
    </source>
</evidence>
<dbReference type="Gene3D" id="1.20.90.10">
    <property type="entry name" value="Phospholipase A2 domain"/>
    <property type="match status" value="1"/>
</dbReference>
<reference evidence="3 4" key="1">
    <citation type="submission" date="2024-01" db="EMBL/GenBank/DDBJ databases">
        <title>Genome insights into Plantactinospora veratri sp. nov.</title>
        <authorList>
            <person name="Wang L."/>
        </authorList>
    </citation>
    <scope>NUCLEOTIDE SEQUENCE [LARGE SCALE GENOMIC DNA]</scope>
    <source>
        <strain evidence="3 4">NEAU-FHS4</strain>
    </source>
</reference>
<proteinExistence type="predicted"/>